<proteinExistence type="predicted"/>
<evidence type="ECO:0000256" key="1">
    <source>
        <dbReference type="SAM" id="MobiDB-lite"/>
    </source>
</evidence>
<dbReference type="AlphaFoldDB" id="A0A517PAW0"/>
<accession>A0A517PAW0</accession>
<dbReference type="SUPFAM" id="SSF53187">
    <property type="entry name" value="Zn-dependent exopeptidases"/>
    <property type="match status" value="1"/>
</dbReference>
<reference evidence="2 3" key="1">
    <citation type="submission" date="2019-02" db="EMBL/GenBank/DDBJ databases">
        <title>Deep-cultivation of Planctomycetes and their phenomic and genomic characterization uncovers novel biology.</title>
        <authorList>
            <person name="Wiegand S."/>
            <person name="Jogler M."/>
            <person name="Boedeker C."/>
            <person name="Pinto D."/>
            <person name="Vollmers J."/>
            <person name="Rivas-Marin E."/>
            <person name="Kohn T."/>
            <person name="Peeters S.H."/>
            <person name="Heuer A."/>
            <person name="Rast P."/>
            <person name="Oberbeckmann S."/>
            <person name="Bunk B."/>
            <person name="Jeske O."/>
            <person name="Meyerdierks A."/>
            <person name="Storesund J.E."/>
            <person name="Kallscheuer N."/>
            <person name="Luecker S."/>
            <person name="Lage O.M."/>
            <person name="Pohl T."/>
            <person name="Merkel B.J."/>
            <person name="Hornburger P."/>
            <person name="Mueller R.-W."/>
            <person name="Bruemmer F."/>
            <person name="Labrenz M."/>
            <person name="Spormann A.M."/>
            <person name="Op den Camp H."/>
            <person name="Overmann J."/>
            <person name="Amann R."/>
            <person name="Jetten M.S.M."/>
            <person name="Mascher T."/>
            <person name="Medema M.H."/>
            <person name="Devos D.P."/>
            <person name="Kaster A.-K."/>
            <person name="Ovreas L."/>
            <person name="Rohde M."/>
            <person name="Galperin M.Y."/>
            <person name="Jogler C."/>
        </authorList>
    </citation>
    <scope>NUCLEOTIDE SEQUENCE [LARGE SCALE GENOMIC DNA]</scope>
    <source>
        <strain evidence="2 3">CA12</strain>
    </source>
</reference>
<sequence>MRAAGSKPGVFPVTGTVEGASAGNGKGNGNPRDGDGDAVGLLADLPGLLAPLREEMLADLVMIGQTPAPTGAEERRVQYMMDRFAESGLPEAGPDEAGNAVGFLPGRVGDRTILLVAHLDTIVPANVDHNATVLADRIEGPGISDNSLGAAALTMLPTVLQKLNIRLNCNLQLLGSVKSLDRGDHAGLKFFLDHASRPYNYGVCLEGVPLGRLNYFSIGTIRGDISCRVRPVESRSYGSESAIVVLNYIINRILAIETPTRPFTKIRIARVRAGKSYDVDPDKAVLGFEINSHSDEMIGRVTEQIEDIVSEMSARHAVDAELDVFFRRTAGGLRFSHPLIRACVQVMEGLGIEPDQGHSPSELSEFIARDIPAVTLGISEGSKHHDQIDYVMIEPVMRGMAQLVGLLTALDRGDADAPAAS</sequence>
<gene>
    <name evidence="2" type="ORF">CA12_26180</name>
</gene>
<evidence type="ECO:0000313" key="3">
    <source>
        <dbReference type="Proteomes" id="UP000318741"/>
    </source>
</evidence>
<dbReference type="EMBL" id="CP036265">
    <property type="protein sequence ID" value="QDT16513.1"/>
    <property type="molecule type" value="Genomic_DNA"/>
</dbReference>
<dbReference type="OrthoDB" id="9776600at2"/>
<dbReference type="KEGG" id="acaf:CA12_26180"/>
<dbReference type="InterPro" id="IPR036264">
    <property type="entry name" value="Bact_exopeptidase_dim_dom"/>
</dbReference>
<dbReference type="Gene3D" id="3.30.70.360">
    <property type="match status" value="1"/>
</dbReference>
<dbReference type="SUPFAM" id="SSF55031">
    <property type="entry name" value="Bacterial exopeptidase dimerisation domain"/>
    <property type="match status" value="1"/>
</dbReference>
<organism evidence="2 3">
    <name type="scientific">Alienimonas californiensis</name>
    <dbReference type="NCBI Taxonomy" id="2527989"/>
    <lineage>
        <taxon>Bacteria</taxon>
        <taxon>Pseudomonadati</taxon>
        <taxon>Planctomycetota</taxon>
        <taxon>Planctomycetia</taxon>
        <taxon>Planctomycetales</taxon>
        <taxon>Planctomycetaceae</taxon>
        <taxon>Alienimonas</taxon>
    </lineage>
</organism>
<evidence type="ECO:0000313" key="2">
    <source>
        <dbReference type="EMBL" id="QDT16513.1"/>
    </source>
</evidence>
<protein>
    <submittedName>
        <fullName evidence="2">Uncharacterized protein</fullName>
    </submittedName>
</protein>
<feature type="region of interest" description="Disordered" evidence="1">
    <location>
        <begin position="1"/>
        <end position="35"/>
    </location>
</feature>
<dbReference type="Gene3D" id="3.40.630.10">
    <property type="entry name" value="Zn peptidases"/>
    <property type="match status" value="1"/>
</dbReference>
<name>A0A517PAW0_9PLAN</name>
<dbReference type="Proteomes" id="UP000318741">
    <property type="component" value="Chromosome"/>
</dbReference>
<dbReference type="RefSeq" id="WP_145359329.1">
    <property type="nucleotide sequence ID" value="NZ_CP036265.1"/>
</dbReference>
<keyword evidence="3" id="KW-1185">Reference proteome</keyword>